<keyword evidence="3" id="KW-0479">Metal-binding</keyword>
<dbReference type="Proteomes" id="UP000442619">
    <property type="component" value="Unassembled WGS sequence"/>
</dbReference>
<keyword evidence="3" id="KW-0238">DNA-binding</keyword>
<evidence type="ECO:0000256" key="2">
    <source>
        <dbReference type="ARBA" id="ARBA00022457"/>
    </source>
</evidence>
<dbReference type="GO" id="GO:0042276">
    <property type="term" value="P:error-prone translesion synthesis"/>
    <property type="evidence" value="ECO:0007669"/>
    <property type="project" value="TreeGrafter"/>
</dbReference>
<comment type="function">
    <text evidence="3">Poorly processive, error-prone DNA polymerase involved in untargeted mutagenesis. Copies undamaged DNA at stalled replication forks, which arise in vivo from mismatched or misaligned primer ends. These misaligned primers can be extended by PolIV. Exhibits no 3'-5' exonuclease (proofreading) activity. May be involved in translesional synthesis, in conjunction with the beta clamp from PolIII.</text>
</comment>
<dbReference type="GO" id="GO:0003684">
    <property type="term" value="F:damaged DNA binding"/>
    <property type="evidence" value="ECO:0007669"/>
    <property type="project" value="InterPro"/>
</dbReference>
<feature type="domain" description="UmuC" evidence="4">
    <location>
        <begin position="4"/>
        <end position="185"/>
    </location>
</feature>
<evidence type="ECO:0000256" key="3">
    <source>
        <dbReference type="HAMAP-Rule" id="MF_01113"/>
    </source>
</evidence>
<keyword evidence="3" id="KW-0234">DNA repair</keyword>
<organism evidence="5 6">
    <name type="scientific">Sharpea porci</name>
    <dbReference type="NCBI Taxonomy" id="2652286"/>
    <lineage>
        <taxon>Bacteria</taxon>
        <taxon>Bacillati</taxon>
        <taxon>Bacillota</taxon>
        <taxon>Erysipelotrichia</taxon>
        <taxon>Erysipelotrichales</taxon>
        <taxon>Coprobacillaceae</taxon>
        <taxon>Sharpea</taxon>
    </lineage>
</organism>
<dbReference type="HAMAP" id="MF_01113">
    <property type="entry name" value="DNApol_IV"/>
    <property type="match status" value="1"/>
</dbReference>
<dbReference type="GO" id="GO:0006281">
    <property type="term" value="P:DNA repair"/>
    <property type="evidence" value="ECO:0007669"/>
    <property type="project" value="UniProtKB-UniRule"/>
</dbReference>
<sequence>MHVIFHVDLNAFYVSCELIRHPELRGRPVVIAHDSKRSVVSTASYEARKLGIHSAMPLYMAKNKCADLIIIEPHFDYYHELSSRFFEILKKYSPYLEVASIDEGYLDLSERITSTHEQPYGIAEAIQREVYQTLGLTCSIGISPNKFLSKMASDMKKPMGITILTQSNIKQLLWPMDVGEMFGIGKKTALKLKKAGIMTIGDIAQRENYTILKQVLGNSALVFYHQANGKDNRKVQYEARQAKSVSNSETFENDLEGIDEIAEAFKPIADHLSDRAKKESLVANSIAITLKFDLTHSITRQMPLEYYTNNSEEIYSAALMLLRNVYNGEKVRLIGIGLNDVKSVNDVKEQLSIFDRIETPKEDNVDQIIKIFNKENLGLMKASDLLDKNS</sequence>
<dbReference type="GO" id="GO:0006261">
    <property type="term" value="P:DNA-templated DNA replication"/>
    <property type="evidence" value="ECO:0007669"/>
    <property type="project" value="UniProtKB-UniRule"/>
</dbReference>
<dbReference type="EMBL" id="VUNM01000002">
    <property type="protein sequence ID" value="MST88443.1"/>
    <property type="molecule type" value="Genomic_DNA"/>
</dbReference>
<keyword evidence="3" id="KW-0227">DNA damage</keyword>
<keyword evidence="6" id="KW-1185">Reference proteome</keyword>
<keyword evidence="3 5" id="KW-0808">Transferase</keyword>
<dbReference type="PANTHER" id="PTHR11076:SF33">
    <property type="entry name" value="DNA POLYMERASE KAPPA"/>
    <property type="match status" value="1"/>
</dbReference>
<dbReference type="GO" id="GO:0009432">
    <property type="term" value="P:SOS response"/>
    <property type="evidence" value="ECO:0007669"/>
    <property type="project" value="TreeGrafter"/>
</dbReference>
<comment type="subcellular location">
    <subcellularLocation>
        <location evidence="3">Cytoplasm</location>
    </subcellularLocation>
</comment>
<dbReference type="SUPFAM" id="SSF100879">
    <property type="entry name" value="Lesion bypass DNA polymerase (Y-family), little finger domain"/>
    <property type="match status" value="1"/>
</dbReference>
<dbReference type="Pfam" id="PF11798">
    <property type="entry name" value="IMS_HHH"/>
    <property type="match status" value="1"/>
</dbReference>
<feature type="site" description="Substrate discrimination" evidence="3">
    <location>
        <position position="13"/>
    </location>
</feature>
<evidence type="ECO:0000259" key="4">
    <source>
        <dbReference type="PROSITE" id="PS50173"/>
    </source>
</evidence>
<dbReference type="PANTHER" id="PTHR11076">
    <property type="entry name" value="DNA REPAIR POLYMERASE UMUC / TRANSFERASE FAMILY MEMBER"/>
    <property type="match status" value="1"/>
</dbReference>
<dbReference type="SUPFAM" id="SSF56672">
    <property type="entry name" value="DNA/RNA polymerases"/>
    <property type="match status" value="1"/>
</dbReference>
<dbReference type="RefSeq" id="WP_154514373.1">
    <property type="nucleotide sequence ID" value="NZ_VUNM01000002.1"/>
</dbReference>
<dbReference type="Pfam" id="PF11799">
    <property type="entry name" value="IMS_C"/>
    <property type="match status" value="1"/>
</dbReference>
<name>A0A844FRZ3_9FIRM</name>
<feature type="active site" evidence="3">
    <location>
        <position position="103"/>
    </location>
</feature>
<dbReference type="GO" id="GO:0005829">
    <property type="term" value="C:cytosol"/>
    <property type="evidence" value="ECO:0007669"/>
    <property type="project" value="TreeGrafter"/>
</dbReference>
<protein>
    <recommendedName>
        <fullName evidence="3">DNA polymerase IV</fullName>
        <shortName evidence="3">Pol IV</shortName>
        <ecNumber evidence="3">2.7.7.7</ecNumber>
    </recommendedName>
</protein>
<dbReference type="Gene3D" id="3.30.1490.100">
    <property type="entry name" value="DNA polymerase, Y-family, little finger domain"/>
    <property type="match status" value="1"/>
</dbReference>
<dbReference type="GO" id="GO:0000287">
    <property type="term" value="F:magnesium ion binding"/>
    <property type="evidence" value="ECO:0007669"/>
    <property type="project" value="UniProtKB-UniRule"/>
</dbReference>
<keyword evidence="3" id="KW-0235">DNA replication</keyword>
<dbReference type="CDD" id="cd03586">
    <property type="entry name" value="PolY_Pol_IV_kappa"/>
    <property type="match status" value="1"/>
</dbReference>
<dbReference type="InterPro" id="IPR024728">
    <property type="entry name" value="PolY_HhH_motif"/>
</dbReference>
<dbReference type="NCBIfam" id="NF002677">
    <property type="entry name" value="PRK02406.1"/>
    <property type="match status" value="1"/>
</dbReference>
<comment type="subunit">
    <text evidence="3">Monomer.</text>
</comment>
<accession>A0A844FRZ3</accession>
<dbReference type="InterPro" id="IPR050116">
    <property type="entry name" value="DNA_polymerase-Y"/>
</dbReference>
<keyword evidence="3" id="KW-0460">Magnesium</keyword>
<comment type="caution">
    <text evidence="5">The sequence shown here is derived from an EMBL/GenBank/DDBJ whole genome shotgun (WGS) entry which is preliminary data.</text>
</comment>
<gene>
    <name evidence="3 5" type="primary">dinB</name>
    <name evidence="5" type="ORF">FYJ79_02405</name>
</gene>
<comment type="catalytic activity">
    <reaction evidence="3">
        <text>DNA(n) + a 2'-deoxyribonucleoside 5'-triphosphate = DNA(n+1) + diphosphate</text>
        <dbReference type="Rhea" id="RHEA:22508"/>
        <dbReference type="Rhea" id="RHEA-COMP:17339"/>
        <dbReference type="Rhea" id="RHEA-COMP:17340"/>
        <dbReference type="ChEBI" id="CHEBI:33019"/>
        <dbReference type="ChEBI" id="CHEBI:61560"/>
        <dbReference type="ChEBI" id="CHEBI:173112"/>
        <dbReference type="EC" id="2.7.7.7"/>
    </reaction>
</comment>
<dbReference type="InterPro" id="IPR017961">
    <property type="entry name" value="DNA_pol_Y-fam_little_finger"/>
</dbReference>
<comment type="cofactor">
    <cofactor evidence="3">
        <name>Mg(2+)</name>
        <dbReference type="ChEBI" id="CHEBI:18420"/>
    </cofactor>
    <text evidence="3">Binds 2 magnesium ions per subunit.</text>
</comment>
<feature type="binding site" evidence="3">
    <location>
        <position position="102"/>
    </location>
    <ligand>
        <name>Mg(2+)</name>
        <dbReference type="ChEBI" id="CHEBI:18420"/>
    </ligand>
</feature>
<keyword evidence="2 3" id="KW-0515">Mutator protein</keyword>
<dbReference type="AlphaFoldDB" id="A0A844FRZ3"/>
<reference evidence="5 6" key="1">
    <citation type="submission" date="2019-08" db="EMBL/GenBank/DDBJ databases">
        <title>In-depth cultivation of the pig gut microbiome towards novel bacterial diversity and tailored functional studies.</title>
        <authorList>
            <person name="Wylensek D."/>
            <person name="Hitch T.C.A."/>
            <person name="Clavel T."/>
        </authorList>
    </citation>
    <scope>NUCLEOTIDE SEQUENCE [LARGE SCALE GENOMIC DNA]</scope>
    <source>
        <strain evidence="5 6">CA-Schmier-601-WT-3</strain>
    </source>
</reference>
<dbReference type="GO" id="GO:0003887">
    <property type="term" value="F:DNA-directed DNA polymerase activity"/>
    <property type="evidence" value="ECO:0007669"/>
    <property type="project" value="UniProtKB-UniRule"/>
</dbReference>
<dbReference type="Gene3D" id="3.30.70.270">
    <property type="match status" value="1"/>
</dbReference>
<dbReference type="Pfam" id="PF00817">
    <property type="entry name" value="IMS"/>
    <property type="match status" value="1"/>
</dbReference>
<comment type="similarity">
    <text evidence="1 3">Belongs to the DNA polymerase type-Y family.</text>
</comment>
<evidence type="ECO:0000313" key="5">
    <source>
        <dbReference type="EMBL" id="MST88443.1"/>
    </source>
</evidence>
<dbReference type="InterPro" id="IPR022880">
    <property type="entry name" value="DNApol_IV"/>
</dbReference>
<dbReference type="EC" id="2.7.7.7" evidence="3"/>
<feature type="binding site" evidence="3">
    <location>
        <position position="8"/>
    </location>
    <ligand>
        <name>Mg(2+)</name>
        <dbReference type="ChEBI" id="CHEBI:18420"/>
    </ligand>
</feature>
<keyword evidence="3" id="KW-0239">DNA-directed DNA polymerase</keyword>
<evidence type="ECO:0000313" key="6">
    <source>
        <dbReference type="Proteomes" id="UP000442619"/>
    </source>
</evidence>
<proteinExistence type="inferred from homology"/>
<dbReference type="InterPro" id="IPR043502">
    <property type="entry name" value="DNA/RNA_pol_sf"/>
</dbReference>
<dbReference type="InterPro" id="IPR043128">
    <property type="entry name" value="Rev_trsase/Diguanyl_cyclase"/>
</dbReference>
<dbReference type="Gene3D" id="3.40.1170.60">
    <property type="match status" value="1"/>
</dbReference>
<evidence type="ECO:0000256" key="1">
    <source>
        <dbReference type="ARBA" id="ARBA00010945"/>
    </source>
</evidence>
<dbReference type="InterPro" id="IPR001126">
    <property type="entry name" value="UmuC"/>
</dbReference>
<dbReference type="Gene3D" id="1.10.150.20">
    <property type="entry name" value="5' to 3' exonuclease, C-terminal subdomain"/>
    <property type="match status" value="1"/>
</dbReference>
<keyword evidence="3" id="KW-0963">Cytoplasm</keyword>
<dbReference type="InterPro" id="IPR036775">
    <property type="entry name" value="DNA_pol_Y-fam_lit_finger_sf"/>
</dbReference>
<keyword evidence="3 5" id="KW-0548">Nucleotidyltransferase</keyword>
<dbReference type="PROSITE" id="PS50173">
    <property type="entry name" value="UMUC"/>
    <property type="match status" value="1"/>
</dbReference>